<evidence type="ECO:0000259" key="1">
    <source>
        <dbReference type="Pfam" id="PF00149"/>
    </source>
</evidence>
<name>A0ABT3CNJ9_9BACT</name>
<dbReference type="RefSeq" id="WP_264136077.1">
    <property type="nucleotide sequence ID" value="NZ_JAOYOD010000001.1"/>
</dbReference>
<dbReference type="EMBL" id="JAOYOD010000001">
    <property type="protein sequence ID" value="MCV9385285.1"/>
    <property type="molecule type" value="Genomic_DNA"/>
</dbReference>
<evidence type="ECO:0000313" key="2">
    <source>
        <dbReference type="EMBL" id="MCV9385285.1"/>
    </source>
</evidence>
<keyword evidence="3" id="KW-1185">Reference proteome</keyword>
<dbReference type="Pfam" id="PF00149">
    <property type="entry name" value="Metallophos"/>
    <property type="match status" value="1"/>
</dbReference>
<dbReference type="InterPro" id="IPR004843">
    <property type="entry name" value="Calcineurin-like_PHP"/>
</dbReference>
<gene>
    <name evidence="2" type="ORF">N7U62_01350</name>
</gene>
<dbReference type="PANTHER" id="PTHR37844:SF1">
    <property type="entry name" value="CALCINEURIN-LIKE PHOSPHOESTERASE DOMAIN-CONTAINING PROTEIN"/>
    <property type="match status" value="1"/>
</dbReference>
<dbReference type="InterPro" id="IPR029052">
    <property type="entry name" value="Metallo-depent_PP-like"/>
</dbReference>
<feature type="domain" description="Calcineurin-like phosphoesterase" evidence="1">
    <location>
        <begin position="5"/>
        <end position="220"/>
    </location>
</feature>
<sequence length="259" mass="30984">MKFQYASDLHLEFENNHYFLTQVNNLKPVTPYLILAGDIDNIIHRQVTRDSYFEWLSKNWEQVYIIPGNHEWYMNEDVSQAFDIDLEICPNVRYLNHQKVHIEGVDFYFTTLWSMVRHHMINHYIADFRSCKYVGERYTYKHHDELHQRAVKWLSTELNKEKTNPRVVVSHFVPCPQTDGYPKGSNSLIGPIIKRYFTADLSVRIEGWDIDYWIYGHNHWDKDIDALGTKFRSNQLGYVFQMEHRGFDFAKTIEIPTQN</sequence>
<dbReference type="SUPFAM" id="SSF56300">
    <property type="entry name" value="Metallo-dependent phosphatases"/>
    <property type="match status" value="1"/>
</dbReference>
<organism evidence="2 3">
    <name type="scientific">Reichenbachiella ulvae</name>
    <dbReference type="NCBI Taxonomy" id="2980104"/>
    <lineage>
        <taxon>Bacteria</taxon>
        <taxon>Pseudomonadati</taxon>
        <taxon>Bacteroidota</taxon>
        <taxon>Cytophagia</taxon>
        <taxon>Cytophagales</taxon>
        <taxon>Reichenbachiellaceae</taxon>
        <taxon>Reichenbachiella</taxon>
    </lineage>
</organism>
<dbReference type="Proteomes" id="UP001300692">
    <property type="component" value="Unassembled WGS sequence"/>
</dbReference>
<dbReference type="PANTHER" id="PTHR37844">
    <property type="entry name" value="SER/THR PROTEIN PHOSPHATASE SUPERFAMILY (AFU_ORTHOLOGUE AFUA_1G14840)"/>
    <property type="match status" value="1"/>
</dbReference>
<evidence type="ECO:0000313" key="3">
    <source>
        <dbReference type="Proteomes" id="UP001300692"/>
    </source>
</evidence>
<proteinExistence type="predicted"/>
<dbReference type="Gene3D" id="3.60.21.10">
    <property type="match status" value="1"/>
</dbReference>
<reference evidence="2 3" key="1">
    <citation type="submission" date="2022-10" db="EMBL/GenBank/DDBJ databases">
        <title>Comparative genomics and taxonomic characterization of three novel marine species of genus Reichenbachiella exhibiting antioxidant and polysaccharide degradation activities.</title>
        <authorList>
            <person name="Muhammad N."/>
            <person name="Lee Y.-J."/>
            <person name="Ko J."/>
            <person name="Kim S.-G."/>
        </authorList>
    </citation>
    <scope>NUCLEOTIDE SEQUENCE [LARGE SCALE GENOMIC DNA]</scope>
    <source>
        <strain evidence="2 3">ABR2-5</strain>
    </source>
</reference>
<accession>A0ABT3CNJ9</accession>
<protein>
    <submittedName>
        <fullName evidence="2">Metallophosphoesterase</fullName>
    </submittedName>
</protein>
<comment type="caution">
    <text evidence="2">The sequence shown here is derived from an EMBL/GenBank/DDBJ whole genome shotgun (WGS) entry which is preliminary data.</text>
</comment>